<dbReference type="Proteomes" id="UP000242699">
    <property type="component" value="Unassembled WGS sequence"/>
</dbReference>
<dbReference type="AlphaFoldDB" id="A0A2T2X0Z5"/>
<accession>A0A2T2X0Z5</accession>
<evidence type="ECO:0000313" key="2">
    <source>
        <dbReference type="Proteomes" id="UP000242699"/>
    </source>
</evidence>
<reference evidence="1 2" key="1">
    <citation type="journal article" date="2014" name="BMC Genomics">
        <title>Comparison of environmental and isolate Sulfobacillus genomes reveals diverse carbon, sulfur, nitrogen, and hydrogen metabolisms.</title>
        <authorList>
            <person name="Justice N.B."/>
            <person name="Norman A."/>
            <person name="Brown C.T."/>
            <person name="Singh A."/>
            <person name="Thomas B.C."/>
            <person name="Banfield J.F."/>
        </authorList>
    </citation>
    <scope>NUCLEOTIDE SEQUENCE [LARGE SCALE GENOMIC DNA]</scope>
    <source>
        <strain evidence="1">AMDSBA1</strain>
    </source>
</reference>
<organism evidence="1 2">
    <name type="scientific">Sulfobacillus benefaciens</name>
    <dbReference type="NCBI Taxonomy" id="453960"/>
    <lineage>
        <taxon>Bacteria</taxon>
        <taxon>Bacillati</taxon>
        <taxon>Bacillota</taxon>
        <taxon>Clostridia</taxon>
        <taxon>Eubacteriales</taxon>
        <taxon>Clostridiales Family XVII. Incertae Sedis</taxon>
        <taxon>Sulfobacillus</taxon>
    </lineage>
</organism>
<sequence length="59" mass="6867">MILVTYTGQGQRNKLLVAADLVVSVEQTLFESFFARRSFTEFFGRHTGRRRRHRHAACP</sequence>
<proteinExistence type="predicted"/>
<dbReference type="EMBL" id="PXYT01000021">
    <property type="protein sequence ID" value="PSR28159.1"/>
    <property type="molecule type" value="Genomic_DNA"/>
</dbReference>
<evidence type="ECO:0000313" key="1">
    <source>
        <dbReference type="EMBL" id="PSR28159.1"/>
    </source>
</evidence>
<comment type="caution">
    <text evidence="1">The sequence shown here is derived from an EMBL/GenBank/DDBJ whole genome shotgun (WGS) entry which is preliminary data.</text>
</comment>
<name>A0A2T2X0Z5_9FIRM</name>
<gene>
    <name evidence="1" type="ORF">C7B43_10580</name>
</gene>
<protein>
    <submittedName>
        <fullName evidence="1">Uncharacterized protein</fullName>
    </submittedName>
</protein>